<keyword evidence="5" id="KW-1185">Reference proteome</keyword>
<dbReference type="InterPro" id="IPR000182">
    <property type="entry name" value="GNAT_dom"/>
</dbReference>
<evidence type="ECO:0000313" key="5">
    <source>
        <dbReference type="Proteomes" id="UP000321062"/>
    </source>
</evidence>
<name>A0A5B9DTL1_9HYPH</name>
<dbReference type="InterPro" id="IPR016181">
    <property type="entry name" value="Acyl_CoA_acyltransferase"/>
</dbReference>
<dbReference type="Pfam" id="PF00583">
    <property type="entry name" value="Acetyltransf_1"/>
    <property type="match status" value="1"/>
</dbReference>
<dbReference type="AlphaFoldDB" id="A0A5B9DTL1"/>
<evidence type="ECO:0000256" key="1">
    <source>
        <dbReference type="ARBA" id="ARBA00022679"/>
    </source>
</evidence>
<dbReference type="GO" id="GO:0016747">
    <property type="term" value="F:acyltransferase activity, transferring groups other than amino-acyl groups"/>
    <property type="evidence" value="ECO:0007669"/>
    <property type="project" value="InterPro"/>
</dbReference>
<evidence type="ECO:0000313" key="4">
    <source>
        <dbReference type="EMBL" id="QEE22506.1"/>
    </source>
</evidence>
<organism evidence="4 5">
    <name type="scientific">Paradevosia tibetensis</name>
    <dbReference type="NCBI Taxonomy" id="1447062"/>
    <lineage>
        <taxon>Bacteria</taxon>
        <taxon>Pseudomonadati</taxon>
        <taxon>Pseudomonadota</taxon>
        <taxon>Alphaproteobacteria</taxon>
        <taxon>Hyphomicrobiales</taxon>
        <taxon>Devosiaceae</taxon>
        <taxon>Paradevosia</taxon>
    </lineage>
</organism>
<dbReference type="PROSITE" id="PS51186">
    <property type="entry name" value="GNAT"/>
    <property type="match status" value="1"/>
</dbReference>
<protein>
    <submittedName>
        <fullName evidence="4">GNAT family N-acetyltransferase</fullName>
    </submittedName>
</protein>
<gene>
    <name evidence="4" type="ORF">FNA67_21085</name>
</gene>
<sequence>MRLYQRERHARKHRAVSYAIRRLGDADVAAYRKIRFEALSRHPEAYASSPESFAQRSDGELAALLGRMSFYGAFAEAGLGGILAYARADGERERHRGWIYQVYVQPALRGTGCAMGLLEAALDEARGEVLQVHLGVGAHNRPAIRLYERAGFEIYGTEPRSLNVNGRYVDEHLMVRFLDKAPGEVQ</sequence>
<dbReference type="Proteomes" id="UP000321062">
    <property type="component" value="Chromosome"/>
</dbReference>
<dbReference type="KEGG" id="yti:FNA67_21085"/>
<feature type="domain" description="N-acetyltransferase" evidence="3">
    <location>
        <begin position="18"/>
        <end position="179"/>
    </location>
</feature>
<reference evidence="4 5" key="1">
    <citation type="journal article" date="2015" name="Int. J. Syst. Evol. Microbiol.">
        <title>Youhaiella tibetensis gen. nov., sp. nov., isolated from subsurface sediment.</title>
        <authorList>
            <person name="Wang Y.X."/>
            <person name="Huang F.Q."/>
            <person name="Nogi Y."/>
            <person name="Pang S.J."/>
            <person name="Wang P.K."/>
            <person name="Lv J."/>
        </authorList>
    </citation>
    <scope>NUCLEOTIDE SEQUENCE [LARGE SCALE GENOMIC DNA]</scope>
    <source>
        <strain evidence="5">fig4</strain>
    </source>
</reference>
<keyword evidence="1 4" id="KW-0808">Transferase</keyword>
<dbReference type="EMBL" id="CP041690">
    <property type="protein sequence ID" value="QEE22506.1"/>
    <property type="molecule type" value="Genomic_DNA"/>
</dbReference>
<dbReference type="Gene3D" id="3.40.630.30">
    <property type="match status" value="1"/>
</dbReference>
<proteinExistence type="predicted"/>
<dbReference type="OrthoDB" id="336415at2"/>
<evidence type="ECO:0000256" key="2">
    <source>
        <dbReference type="ARBA" id="ARBA00023315"/>
    </source>
</evidence>
<evidence type="ECO:0000259" key="3">
    <source>
        <dbReference type="PROSITE" id="PS51186"/>
    </source>
</evidence>
<accession>A0A5B9DTL1</accession>
<dbReference type="PANTHER" id="PTHR42919">
    <property type="entry name" value="N-ALPHA-ACETYLTRANSFERASE"/>
    <property type="match status" value="1"/>
</dbReference>
<dbReference type="CDD" id="cd04301">
    <property type="entry name" value="NAT_SF"/>
    <property type="match status" value="1"/>
</dbReference>
<dbReference type="SUPFAM" id="SSF55729">
    <property type="entry name" value="Acyl-CoA N-acyltransferases (Nat)"/>
    <property type="match status" value="1"/>
</dbReference>
<keyword evidence="2" id="KW-0012">Acyltransferase</keyword>
<dbReference type="InterPro" id="IPR051556">
    <property type="entry name" value="N-term/lysine_N-AcTrnsfr"/>
</dbReference>
<dbReference type="PANTHER" id="PTHR42919:SF8">
    <property type="entry name" value="N-ALPHA-ACETYLTRANSFERASE 50"/>
    <property type="match status" value="1"/>
</dbReference>